<dbReference type="PROSITE" id="PS00141">
    <property type="entry name" value="ASP_PROTEASE"/>
    <property type="match status" value="1"/>
</dbReference>
<feature type="compositionally biased region" description="Gly residues" evidence="12">
    <location>
        <begin position="155"/>
        <end position="172"/>
    </location>
</feature>
<dbReference type="CDD" id="cd06097">
    <property type="entry name" value="Aspergillopepsin_like"/>
    <property type="match status" value="1"/>
</dbReference>
<dbReference type="InterPro" id="IPR001461">
    <property type="entry name" value="Aspartic_peptidase_A1"/>
</dbReference>
<proteinExistence type="inferred from homology"/>
<dbReference type="EMBL" id="MU005976">
    <property type="protein sequence ID" value="KAF2861001.1"/>
    <property type="molecule type" value="Genomic_DNA"/>
</dbReference>
<comment type="subcellular location">
    <subcellularLocation>
        <location evidence="1">Secreted</location>
    </subcellularLocation>
</comment>
<feature type="compositionally biased region" description="Low complexity" evidence="12">
    <location>
        <begin position="113"/>
        <end position="133"/>
    </location>
</feature>
<dbReference type="AlphaFoldDB" id="A0A6A7C0G3"/>
<keyword evidence="6 11" id="KW-0064">Aspartyl protease</keyword>
<evidence type="ECO:0000313" key="16">
    <source>
        <dbReference type="Proteomes" id="UP000799421"/>
    </source>
</evidence>
<evidence type="ECO:0000256" key="12">
    <source>
        <dbReference type="SAM" id="MobiDB-lite"/>
    </source>
</evidence>
<evidence type="ECO:0000256" key="5">
    <source>
        <dbReference type="ARBA" id="ARBA00022729"/>
    </source>
</evidence>
<dbReference type="PROSITE" id="PS51767">
    <property type="entry name" value="PEPTIDASE_A1"/>
    <property type="match status" value="1"/>
</dbReference>
<evidence type="ECO:0000313" key="15">
    <source>
        <dbReference type="EMBL" id="KAF2861001.1"/>
    </source>
</evidence>
<dbReference type="InterPro" id="IPR001969">
    <property type="entry name" value="Aspartic_peptidase_AS"/>
</dbReference>
<feature type="compositionally biased region" description="Polar residues" evidence="12">
    <location>
        <begin position="211"/>
        <end position="221"/>
    </location>
</feature>
<protein>
    <submittedName>
        <fullName evidence="15">Acid protease</fullName>
    </submittedName>
</protein>
<dbReference type="OrthoDB" id="2747330at2759"/>
<feature type="compositionally biased region" description="Low complexity" evidence="12">
    <location>
        <begin position="173"/>
        <end position="196"/>
    </location>
</feature>
<evidence type="ECO:0000256" key="13">
    <source>
        <dbReference type="SAM" id="SignalP"/>
    </source>
</evidence>
<accession>A0A6A7C0G3</accession>
<dbReference type="Gene3D" id="2.40.70.10">
    <property type="entry name" value="Acid Proteases"/>
    <property type="match status" value="2"/>
</dbReference>
<dbReference type="PRINTS" id="PR00792">
    <property type="entry name" value="PEPSIN"/>
</dbReference>
<evidence type="ECO:0000256" key="7">
    <source>
        <dbReference type="ARBA" id="ARBA00022801"/>
    </source>
</evidence>
<evidence type="ECO:0000256" key="6">
    <source>
        <dbReference type="ARBA" id="ARBA00022750"/>
    </source>
</evidence>
<organism evidence="15 16">
    <name type="scientific">Piedraia hortae CBS 480.64</name>
    <dbReference type="NCBI Taxonomy" id="1314780"/>
    <lineage>
        <taxon>Eukaryota</taxon>
        <taxon>Fungi</taxon>
        <taxon>Dikarya</taxon>
        <taxon>Ascomycota</taxon>
        <taxon>Pezizomycotina</taxon>
        <taxon>Dothideomycetes</taxon>
        <taxon>Dothideomycetidae</taxon>
        <taxon>Capnodiales</taxon>
        <taxon>Piedraiaceae</taxon>
        <taxon>Piedraia</taxon>
    </lineage>
</organism>
<dbReference type="InterPro" id="IPR033121">
    <property type="entry name" value="PEPTIDASE_A1"/>
</dbReference>
<gene>
    <name evidence="15" type="ORF">K470DRAFT_257345</name>
</gene>
<feature type="active site" evidence="10">
    <location>
        <position position="250"/>
    </location>
</feature>
<dbReference type="Pfam" id="PF00026">
    <property type="entry name" value="Asp"/>
    <property type="match status" value="1"/>
</dbReference>
<comment type="similarity">
    <text evidence="2 11">Belongs to the peptidase A1 family.</text>
</comment>
<dbReference type="Proteomes" id="UP000799421">
    <property type="component" value="Unassembled WGS sequence"/>
</dbReference>
<dbReference type="SUPFAM" id="SSF50630">
    <property type="entry name" value="Acid proteases"/>
    <property type="match status" value="1"/>
</dbReference>
<evidence type="ECO:0000256" key="4">
    <source>
        <dbReference type="ARBA" id="ARBA00022670"/>
    </source>
</evidence>
<evidence type="ECO:0000259" key="14">
    <source>
        <dbReference type="PROSITE" id="PS51767"/>
    </source>
</evidence>
<name>A0A6A7C0G3_9PEZI</name>
<feature type="signal peptide" evidence="13">
    <location>
        <begin position="1"/>
        <end position="20"/>
    </location>
</feature>
<feature type="compositionally biased region" description="Basic and acidic residues" evidence="12">
    <location>
        <begin position="89"/>
        <end position="101"/>
    </location>
</feature>
<dbReference type="InterPro" id="IPR021109">
    <property type="entry name" value="Peptidase_aspartic_dom_sf"/>
</dbReference>
<evidence type="ECO:0000256" key="1">
    <source>
        <dbReference type="ARBA" id="ARBA00004613"/>
    </source>
</evidence>
<keyword evidence="9" id="KW-0325">Glycoprotein</keyword>
<feature type="region of interest" description="Disordered" evidence="12">
    <location>
        <begin position="77"/>
        <end position="224"/>
    </location>
</feature>
<keyword evidence="3" id="KW-0964">Secreted</keyword>
<evidence type="ECO:0000256" key="8">
    <source>
        <dbReference type="ARBA" id="ARBA00023145"/>
    </source>
</evidence>
<dbReference type="GO" id="GO:0005576">
    <property type="term" value="C:extracellular region"/>
    <property type="evidence" value="ECO:0007669"/>
    <property type="project" value="UniProtKB-SubCell"/>
</dbReference>
<reference evidence="15" key="1">
    <citation type="journal article" date="2020" name="Stud. Mycol.">
        <title>101 Dothideomycetes genomes: a test case for predicting lifestyles and emergence of pathogens.</title>
        <authorList>
            <person name="Haridas S."/>
            <person name="Albert R."/>
            <person name="Binder M."/>
            <person name="Bloem J."/>
            <person name="Labutti K."/>
            <person name="Salamov A."/>
            <person name="Andreopoulos B."/>
            <person name="Baker S."/>
            <person name="Barry K."/>
            <person name="Bills G."/>
            <person name="Bluhm B."/>
            <person name="Cannon C."/>
            <person name="Castanera R."/>
            <person name="Culley D."/>
            <person name="Daum C."/>
            <person name="Ezra D."/>
            <person name="Gonzalez J."/>
            <person name="Henrissat B."/>
            <person name="Kuo A."/>
            <person name="Liang C."/>
            <person name="Lipzen A."/>
            <person name="Lutzoni F."/>
            <person name="Magnuson J."/>
            <person name="Mondo S."/>
            <person name="Nolan M."/>
            <person name="Ohm R."/>
            <person name="Pangilinan J."/>
            <person name="Park H.-J."/>
            <person name="Ramirez L."/>
            <person name="Alfaro M."/>
            <person name="Sun H."/>
            <person name="Tritt A."/>
            <person name="Yoshinaga Y."/>
            <person name="Zwiers L.-H."/>
            <person name="Turgeon B."/>
            <person name="Goodwin S."/>
            <person name="Spatafora J."/>
            <person name="Crous P."/>
            <person name="Grigoriev I."/>
        </authorList>
    </citation>
    <scope>NUCLEOTIDE SEQUENCE</scope>
    <source>
        <strain evidence="15">CBS 480.64</strain>
    </source>
</reference>
<feature type="domain" description="Peptidase A1" evidence="14">
    <location>
        <begin position="232"/>
        <end position="537"/>
    </location>
</feature>
<keyword evidence="7 11" id="KW-0378">Hydrolase</keyword>
<dbReference type="PANTHER" id="PTHR47966:SF23">
    <property type="entry name" value="ASPARTIC ENDOPEPTIDASE, PUTATIVE (AFU_ORTHOLOGUE AFUA_2G15950)-RELATED"/>
    <property type="match status" value="1"/>
</dbReference>
<dbReference type="PANTHER" id="PTHR47966">
    <property type="entry name" value="BETA-SITE APP-CLEAVING ENZYME, ISOFORM A-RELATED"/>
    <property type="match status" value="1"/>
</dbReference>
<evidence type="ECO:0000256" key="9">
    <source>
        <dbReference type="ARBA" id="ARBA00023180"/>
    </source>
</evidence>
<keyword evidence="16" id="KW-1185">Reference proteome</keyword>
<evidence type="ECO:0000256" key="11">
    <source>
        <dbReference type="RuleBase" id="RU000454"/>
    </source>
</evidence>
<sequence>MPQQLTAWALAILMSTAAMAAPTPGHPKVQKRTVTVPVHARIHNTRSPVEELHRTFAKFGFDPASLPKLDAQAKQNWVAPGKAPYGNRTCEDPSKAHRYDASDPFGSGGEPGGSDPLGSSGSDPLGSSGSDPMGSGGSGPMGSGGSDPMGSGASPYGGGEPSSGGPTGGDPSGSGSSPAGSGAPAPYGSSVPSASPSAPPPYGSSPPAPMSTGSGSKTGTVAATPDKDDAEYLENVKIGSECLSVSLDFDTGSSDFWIMSTKTSNAGEGHTLFDPSKSSTWKDYQGGSWQISYGDGSTATGTVGFDRVDIGGVVAEHQAIELADSVSEQFAKNPKTNGLVGLGFGNINTVKPEQQKTFFENVQGNLDQPVFTCDLRHNEAGSYTFGSIDNSHGDIHWVPIDSSKGWWQFDTKSYSINGQTQQCTTCHQAIADTGTSLMLMDQDIVDNYYKSVEGAQNDESQGGYVYDCNAKLPDFGVAIGDYMAIIPGSTLSYGQNGDKCFGGLQSNKGQETQILGDVFLKPFLAAFDGGQKRFGVAPKQPKGY</sequence>
<feature type="compositionally biased region" description="Gly residues" evidence="12">
    <location>
        <begin position="134"/>
        <end position="147"/>
    </location>
</feature>
<dbReference type="GO" id="GO:0004190">
    <property type="term" value="F:aspartic-type endopeptidase activity"/>
    <property type="evidence" value="ECO:0007669"/>
    <property type="project" value="UniProtKB-KW"/>
</dbReference>
<keyword evidence="5 13" id="KW-0732">Signal</keyword>
<evidence type="ECO:0000256" key="10">
    <source>
        <dbReference type="PIRSR" id="PIRSR601461-1"/>
    </source>
</evidence>
<dbReference type="InterPro" id="IPR034163">
    <property type="entry name" value="Aspergillopepsin-like_cat_dom"/>
</dbReference>
<dbReference type="FunFam" id="2.40.70.10:FF:000026">
    <property type="entry name" value="Endothiapepsin"/>
    <property type="match status" value="1"/>
</dbReference>
<evidence type="ECO:0000256" key="3">
    <source>
        <dbReference type="ARBA" id="ARBA00022525"/>
    </source>
</evidence>
<dbReference type="GO" id="GO:0006508">
    <property type="term" value="P:proteolysis"/>
    <property type="evidence" value="ECO:0007669"/>
    <property type="project" value="UniProtKB-KW"/>
</dbReference>
<feature type="active site" evidence="10">
    <location>
        <position position="432"/>
    </location>
</feature>
<keyword evidence="8" id="KW-0865">Zymogen</keyword>
<feature type="compositionally biased region" description="Pro residues" evidence="12">
    <location>
        <begin position="197"/>
        <end position="209"/>
    </location>
</feature>
<evidence type="ECO:0000256" key="2">
    <source>
        <dbReference type="ARBA" id="ARBA00007447"/>
    </source>
</evidence>
<keyword evidence="4 11" id="KW-0645">Protease</keyword>
<feature type="chain" id="PRO_5025585132" evidence="13">
    <location>
        <begin position="21"/>
        <end position="544"/>
    </location>
</feature>